<evidence type="ECO:0000259" key="1">
    <source>
        <dbReference type="Pfam" id="PF10551"/>
    </source>
</evidence>
<keyword evidence="4" id="KW-1185">Reference proteome</keyword>
<reference evidence="3 4" key="1">
    <citation type="submission" date="2020-01" db="EMBL/GenBank/DDBJ databases">
        <authorList>
            <person name="Mishra B."/>
        </authorList>
    </citation>
    <scope>NUCLEOTIDE SEQUENCE [LARGE SCALE GENOMIC DNA]</scope>
</reference>
<proteinExistence type="predicted"/>
<dbReference type="EMBL" id="CACVBM020001108">
    <property type="protein sequence ID" value="CAA7031616.1"/>
    <property type="molecule type" value="Genomic_DNA"/>
</dbReference>
<name>A0A6D2JQ44_9BRAS</name>
<dbReference type="Pfam" id="PF10551">
    <property type="entry name" value="MULE"/>
    <property type="match status" value="1"/>
</dbReference>
<dbReference type="PANTHER" id="PTHR31973:SF195">
    <property type="entry name" value="MUDR FAMILY TRANSPOSASE"/>
    <property type="match status" value="1"/>
</dbReference>
<dbReference type="EMBL" id="CACVBM020001209">
    <property type="protein sequence ID" value="CAA7039424.1"/>
    <property type="molecule type" value="Genomic_DNA"/>
</dbReference>
<gene>
    <name evidence="2" type="ORF">MERR_LOCUS18851</name>
    <name evidence="3" type="ORF">MERR_LOCUS26659</name>
</gene>
<organism evidence="3 4">
    <name type="scientific">Microthlaspi erraticum</name>
    <dbReference type="NCBI Taxonomy" id="1685480"/>
    <lineage>
        <taxon>Eukaryota</taxon>
        <taxon>Viridiplantae</taxon>
        <taxon>Streptophyta</taxon>
        <taxon>Embryophyta</taxon>
        <taxon>Tracheophyta</taxon>
        <taxon>Spermatophyta</taxon>
        <taxon>Magnoliopsida</taxon>
        <taxon>eudicotyledons</taxon>
        <taxon>Gunneridae</taxon>
        <taxon>Pentapetalae</taxon>
        <taxon>rosids</taxon>
        <taxon>malvids</taxon>
        <taxon>Brassicales</taxon>
        <taxon>Brassicaceae</taxon>
        <taxon>Coluteocarpeae</taxon>
        <taxon>Microthlaspi</taxon>
    </lineage>
</organism>
<dbReference type="OrthoDB" id="683469at2759"/>
<dbReference type="InterPro" id="IPR018289">
    <property type="entry name" value="MULE_transposase_dom"/>
</dbReference>
<evidence type="ECO:0000313" key="3">
    <source>
        <dbReference type="EMBL" id="CAA7039424.1"/>
    </source>
</evidence>
<evidence type="ECO:0000313" key="4">
    <source>
        <dbReference type="Proteomes" id="UP000467841"/>
    </source>
</evidence>
<evidence type="ECO:0000313" key="2">
    <source>
        <dbReference type="EMBL" id="CAA7031616.1"/>
    </source>
</evidence>
<feature type="domain" description="MULE transposase" evidence="1">
    <location>
        <begin position="47"/>
        <end position="140"/>
    </location>
</feature>
<dbReference type="Proteomes" id="UP000467841">
    <property type="component" value="Unassembled WGS sequence"/>
</dbReference>
<protein>
    <recommendedName>
        <fullName evidence="1">MULE transposase domain-containing protein</fullName>
    </recommendedName>
</protein>
<dbReference type="PANTHER" id="PTHR31973">
    <property type="entry name" value="POLYPROTEIN, PUTATIVE-RELATED"/>
    <property type="match status" value="1"/>
</dbReference>
<sequence length="163" mass="18744">MNHKKGGKLFQVRDGMKFDELVHLIVDEFGINDVLDDVQWRVLRLMLKTDGTFLKGKYKGTLLVATAQDGNSQIFPLAFGVVDSENDASWEWFFTQLKTVVPDDPRLVVISDRHAYIAKVVKKVYPSALCGICIYHLQKNIIKKFRGKYLVRLVDDRICVWVI</sequence>
<accession>A0A6D2JQ44</accession>
<dbReference type="AlphaFoldDB" id="A0A6D2JQ44"/>